<name>A0A1X2AFX1_MYCPR</name>
<dbReference type="InterPro" id="IPR000182">
    <property type="entry name" value="GNAT_dom"/>
</dbReference>
<evidence type="ECO:0000313" key="2">
    <source>
        <dbReference type="Proteomes" id="UP000297792"/>
    </source>
</evidence>
<dbReference type="GO" id="GO:0016747">
    <property type="term" value="F:acyltransferase activity, transferring groups other than amino-acyl groups"/>
    <property type="evidence" value="ECO:0007669"/>
    <property type="project" value="InterPro"/>
</dbReference>
<dbReference type="PANTHER" id="PTHR43138">
    <property type="entry name" value="ACETYLTRANSFERASE, GNAT FAMILY"/>
    <property type="match status" value="1"/>
</dbReference>
<evidence type="ECO:0000313" key="1">
    <source>
        <dbReference type="EMBL" id="TGB42191.1"/>
    </source>
</evidence>
<sequence length="161" mass="17605">MQIRAASTDDIADIAPFFRAIVADGESYTYPEGLTDQQIRDAWLAPQPGHTIVAVVDGAIVGTARMGPNKPGRGDHVGTASFMVDPDASARGVGRAMARWVIDWHRDNGYRAIQFNAVVETNTRAVALWQDLGFRIVGTVPKSYRSRSHGLVGLHIMYLEL</sequence>
<keyword evidence="1" id="KW-0808">Transferase</keyword>
<dbReference type="InterPro" id="IPR052742">
    <property type="entry name" value="Mito_N-acetyltransferase"/>
</dbReference>
<accession>A0A1X2AFX1</accession>
<dbReference type="InterPro" id="IPR016181">
    <property type="entry name" value="Acyl_CoA_acyltransferase"/>
</dbReference>
<comment type="caution">
    <text evidence="1">The sequence shown here is derived from an EMBL/GenBank/DDBJ whole genome shotgun (WGS) entry which is preliminary data.</text>
</comment>
<dbReference type="SUPFAM" id="SSF55729">
    <property type="entry name" value="Acyl-CoA N-acyltransferases (Nat)"/>
    <property type="match status" value="1"/>
</dbReference>
<reference evidence="1 2" key="1">
    <citation type="submission" date="2018-12" db="EMBL/GenBank/DDBJ databases">
        <title>Draft genome sequences of Mycolicibacterium peregrinum isolated from a pig with lymphadenitis and from soil on the same Japanese pig farm.</title>
        <authorList>
            <person name="Komatsu T."/>
            <person name="Ohya K."/>
            <person name="Sawai K."/>
            <person name="Odoi J.O."/>
            <person name="Otsu K."/>
            <person name="Ota A."/>
            <person name="Ito T."/>
            <person name="Kawai M."/>
            <person name="Maruyama F."/>
        </authorList>
    </citation>
    <scope>NUCLEOTIDE SEQUENCE [LARGE SCALE GENOMIC DNA]</scope>
    <source>
        <strain evidence="1 2">138</strain>
    </source>
</reference>
<protein>
    <submittedName>
        <fullName evidence="1">GNAT family N-acetyltransferase</fullName>
    </submittedName>
</protein>
<proteinExistence type="predicted"/>
<gene>
    <name evidence="1" type="ORF">EJD98_15590</name>
</gene>
<keyword evidence="2" id="KW-1185">Reference proteome</keyword>
<dbReference type="PANTHER" id="PTHR43138:SF1">
    <property type="entry name" value="N-ACETYLTRANSFERASE ACA1"/>
    <property type="match status" value="1"/>
</dbReference>
<dbReference type="Proteomes" id="UP000297792">
    <property type="component" value="Unassembled WGS sequence"/>
</dbReference>
<dbReference type="AlphaFoldDB" id="A0A1X2AFX1"/>
<dbReference type="Pfam" id="PF00583">
    <property type="entry name" value="Acetyltransf_1"/>
    <property type="match status" value="1"/>
</dbReference>
<dbReference type="GeneID" id="98803590"/>
<dbReference type="Gene3D" id="3.40.630.30">
    <property type="match status" value="1"/>
</dbReference>
<dbReference type="RefSeq" id="WP_055118924.1">
    <property type="nucleotide sequence ID" value="NZ_JACKTU010000047.1"/>
</dbReference>
<dbReference type="CDD" id="cd04301">
    <property type="entry name" value="NAT_SF"/>
    <property type="match status" value="1"/>
</dbReference>
<dbReference type="OrthoDB" id="9788300at2"/>
<dbReference type="PROSITE" id="PS51186">
    <property type="entry name" value="GNAT"/>
    <property type="match status" value="1"/>
</dbReference>
<dbReference type="EMBL" id="RWKA01000007">
    <property type="protein sequence ID" value="TGB42191.1"/>
    <property type="molecule type" value="Genomic_DNA"/>
</dbReference>
<organism evidence="1 2">
    <name type="scientific">Mycolicibacterium peregrinum</name>
    <name type="common">Mycobacterium peregrinum</name>
    <dbReference type="NCBI Taxonomy" id="43304"/>
    <lineage>
        <taxon>Bacteria</taxon>
        <taxon>Bacillati</taxon>
        <taxon>Actinomycetota</taxon>
        <taxon>Actinomycetes</taxon>
        <taxon>Mycobacteriales</taxon>
        <taxon>Mycobacteriaceae</taxon>
        <taxon>Mycolicibacterium</taxon>
    </lineage>
</organism>